<evidence type="ECO:0000313" key="2">
    <source>
        <dbReference type="EMBL" id="EME79926.1"/>
    </source>
</evidence>
<reference evidence="2 3" key="1">
    <citation type="journal article" date="2012" name="PLoS Pathog.">
        <title>Diverse lifestyles and strategies of plant pathogenesis encoded in the genomes of eighteen Dothideomycetes fungi.</title>
        <authorList>
            <person name="Ohm R.A."/>
            <person name="Feau N."/>
            <person name="Henrissat B."/>
            <person name="Schoch C.L."/>
            <person name="Horwitz B.A."/>
            <person name="Barry K.W."/>
            <person name="Condon B.J."/>
            <person name="Copeland A.C."/>
            <person name="Dhillon B."/>
            <person name="Glaser F."/>
            <person name="Hesse C.N."/>
            <person name="Kosti I."/>
            <person name="LaButti K."/>
            <person name="Lindquist E.A."/>
            <person name="Lucas S."/>
            <person name="Salamov A.A."/>
            <person name="Bradshaw R.E."/>
            <person name="Ciuffetti L."/>
            <person name="Hamelin R.C."/>
            <person name="Kema G.H.J."/>
            <person name="Lawrence C."/>
            <person name="Scott J.A."/>
            <person name="Spatafora J.W."/>
            <person name="Turgeon B.G."/>
            <person name="de Wit P.J.G.M."/>
            <person name="Zhong S."/>
            <person name="Goodwin S.B."/>
            <person name="Grigoriev I.V."/>
        </authorList>
    </citation>
    <scope>NUCLEOTIDE SEQUENCE [LARGE SCALE GENOMIC DNA]</scope>
    <source>
        <strain evidence="2 3">CIRAD86</strain>
    </source>
</reference>
<evidence type="ECO:0000256" key="1">
    <source>
        <dbReference type="SAM" id="MobiDB-lite"/>
    </source>
</evidence>
<sequence length="230" mass="26138">MNDHTGSGHQLCHPLAISKRTHAVEQPQAWTSNKITDSARVILGNRYHADLFNDDLSTTITYLAPLLVAYKTCKTILEKIANDKISVLAGTRKPKIINLMTLVEAKRYLLGDYQTALATSQRKCKERQIEVSDTETVRQMRIQDSRLRNLCTTVLNEIQEDPVKLEQEYSSSTTYEAHIKFVLEDVYVKSKPVLLEQMQLMEKAIAEKENQPQSAGEKMKAWFKPSQKAG</sequence>
<dbReference type="AlphaFoldDB" id="M3A5M7"/>
<dbReference type="GeneID" id="19338236"/>
<organism evidence="2 3">
    <name type="scientific">Pseudocercospora fijiensis (strain CIRAD86)</name>
    <name type="common">Black leaf streak disease fungus</name>
    <name type="synonym">Mycosphaerella fijiensis</name>
    <dbReference type="NCBI Taxonomy" id="383855"/>
    <lineage>
        <taxon>Eukaryota</taxon>
        <taxon>Fungi</taxon>
        <taxon>Dikarya</taxon>
        <taxon>Ascomycota</taxon>
        <taxon>Pezizomycotina</taxon>
        <taxon>Dothideomycetes</taxon>
        <taxon>Dothideomycetidae</taxon>
        <taxon>Mycosphaerellales</taxon>
        <taxon>Mycosphaerellaceae</taxon>
        <taxon>Pseudocercospora</taxon>
    </lineage>
</organism>
<proteinExistence type="predicted"/>
<protein>
    <submittedName>
        <fullName evidence="2">Uncharacterized protein</fullName>
    </submittedName>
</protein>
<dbReference type="HOGENOM" id="CLU_1205224_0_0_1"/>
<dbReference type="OrthoDB" id="10672547at2759"/>
<gene>
    <name evidence="2" type="ORF">MYCFIDRAFT_216034</name>
</gene>
<dbReference type="Proteomes" id="UP000016932">
    <property type="component" value="Unassembled WGS sequence"/>
</dbReference>
<dbReference type="VEuPathDB" id="FungiDB:MYCFIDRAFT_216034"/>
<evidence type="ECO:0000313" key="3">
    <source>
        <dbReference type="Proteomes" id="UP000016932"/>
    </source>
</evidence>
<dbReference type="RefSeq" id="XP_007929028.1">
    <property type="nucleotide sequence ID" value="XM_007930837.1"/>
</dbReference>
<feature type="region of interest" description="Disordered" evidence="1">
    <location>
        <begin position="208"/>
        <end position="230"/>
    </location>
</feature>
<keyword evidence="3" id="KW-1185">Reference proteome</keyword>
<dbReference type="KEGG" id="pfj:MYCFIDRAFT_216034"/>
<accession>M3A5M7</accession>
<dbReference type="EMBL" id="KB446561">
    <property type="protein sequence ID" value="EME79926.1"/>
    <property type="molecule type" value="Genomic_DNA"/>
</dbReference>
<name>M3A5M7_PSEFD</name>